<comment type="caution">
    <text evidence="2">The sequence shown here is derived from an EMBL/GenBank/DDBJ whole genome shotgun (WGS) entry which is preliminary data.</text>
</comment>
<keyword evidence="1" id="KW-0812">Transmembrane</keyword>
<gene>
    <name evidence="2" type="ORF">GCM10009066_00520</name>
</gene>
<evidence type="ECO:0000313" key="2">
    <source>
        <dbReference type="EMBL" id="GAA0289898.1"/>
    </source>
</evidence>
<evidence type="ECO:0000256" key="1">
    <source>
        <dbReference type="SAM" id="Phobius"/>
    </source>
</evidence>
<feature type="transmembrane region" description="Helical" evidence="1">
    <location>
        <begin position="43"/>
        <end position="76"/>
    </location>
</feature>
<protein>
    <recommendedName>
        <fullName evidence="4">Yip1 domain-containing protein</fullName>
    </recommendedName>
</protein>
<dbReference type="AlphaFoldDB" id="A0AAV3S455"/>
<dbReference type="Proteomes" id="UP001500837">
    <property type="component" value="Unassembled WGS sequence"/>
</dbReference>
<name>A0AAV3S455_9EURY</name>
<evidence type="ECO:0008006" key="4">
    <source>
        <dbReference type="Google" id="ProtNLM"/>
    </source>
</evidence>
<organism evidence="2 3">
    <name type="scientific">Halarchaeum salinum</name>
    <dbReference type="NCBI Taxonomy" id="489912"/>
    <lineage>
        <taxon>Archaea</taxon>
        <taxon>Methanobacteriati</taxon>
        <taxon>Methanobacteriota</taxon>
        <taxon>Stenosarchaea group</taxon>
        <taxon>Halobacteria</taxon>
        <taxon>Halobacteriales</taxon>
        <taxon>Halobacteriaceae</taxon>
    </lineage>
</organism>
<dbReference type="RefSeq" id="WP_211313312.1">
    <property type="nucleotide sequence ID" value="NZ_BAAABL010000004.1"/>
</dbReference>
<sequence length="97" mass="10277">MSLPGPVAFARRCLATLARRPADALAPYLHESLPEQPTLREEWLTIAAGAGSFALVAIGTVLAIVLSVGYALLYAVFRGMMRGTTHLASGARARLGR</sequence>
<reference evidence="2 3" key="1">
    <citation type="journal article" date="2019" name="Int. J. Syst. Evol. Microbiol.">
        <title>The Global Catalogue of Microorganisms (GCM) 10K type strain sequencing project: providing services to taxonomists for standard genome sequencing and annotation.</title>
        <authorList>
            <consortium name="The Broad Institute Genomics Platform"/>
            <consortium name="The Broad Institute Genome Sequencing Center for Infectious Disease"/>
            <person name="Wu L."/>
            <person name="Ma J."/>
        </authorList>
    </citation>
    <scope>NUCLEOTIDE SEQUENCE [LARGE SCALE GENOMIC DNA]</scope>
    <source>
        <strain evidence="2 3">JCM 16330</strain>
    </source>
</reference>
<accession>A0AAV3S455</accession>
<proteinExistence type="predicted"/>
<keyword evidence="1" id="KW-0472">Membrane</keyword>
<keyword evidence="3" id="KW-1185">Reference proteome</keyword>
<keyword evidence="1" id="KW-1133">Transmembrane helix</keyword>
<dbReference type="EMBL" id="BAAABL010000004">
    <property type="protein sequence ID" value="GAA0289898.1"/>
    <property type="molecule type" value="Genomic_DNA"/>
</dbReference>
<evidence type="ECO:0000313" key="3">
    <source>
        <dbReference type="Proteomes" id="UP001500837"/>
    </source>
</evidence>